<evidence type="ECO:0000313" key="2">
    <source>
        <dbReference type="Proteomes" id="UP000469385"/>
    </source>
</evidence>
<name>A0A6N8IRN2_9BURK</name>
<dbReference type="RefSeq" id="WP_157397509.1">
    <property type="nucleotide sequence ID" value="NZ_WSEL01000003.1"/>
</dbReference>
<organism evidence="1 2">
    <name type="scientific">Ramlibacter pinisoli</name>
    <dbReference type="NCBI Taxonomy" id="2682844"/>
    <lineage>
        <taxon>Bacteria</taxon>
        <taxon>Pseudomonadati</taxon>
        <taxon>Pseudomonadota</taxon>
        <taxon>Betaproteobacteria</taxon>
        <taxon>Burkholderiales</taxon>
        <taxon>Comamonadaceae</taxon>
        <taxon>Ramlibacter</taxon>
    </lineage>
</organism>
<evidence type="ECO:0000313" key="1">
    <source>
        <dbReference type="EMBL" id="MVQ29508.1"/>
    </source>
</evidence>
<gene>
    <name evidence="1" type="ORF">GON04_08615</name>
</gene>
<protein>
    <submittedName>
        <fullName evidence="1">Uncharacterized protein</fullName>
    </submittedName>
</protein>
<reference evidence="1 2" key="1">
    <citation type="submission" date="2019-12" db="EMBL/GenBank/DDBJ databases">
        <authorList>
            <person name="Huq M.A."/>
        </authorList>
    </citation>
    <scope>NUCLEOTIDE SEQUENCE [LARGE SCALE GENOMIC DNA]</scope>
    <source>
        <strain evidence="1 2">MAH-25</strain>
    </source>
</reference>
<sequence length="148" mass="15419">MAASPPPAMLVFEPRRTRVGALDVDIGIDAIAQGFRRDPPTALDLETAIEGIEEAISALGTLRADPVLTADDPVLRQLAAAAGLDVRSDALLAIEAVERLFTRLAAGSSGALATADAVPAGRRPAAMLVLLRELMHHLRLQAVCVAPA</sequence>
<comment type="caution">
    <text evidence="1">The sequence shown here is derived from an EMBL/GenBank/DDBJ whole genome shotgun (WGS) entry which is preliminary data.</text>
</comment>
<proteinExistence type="predicted"/>
<accession>A0A6N8IRN2</accession>
<keyword evidence="2" id="KW-1185">Reference proteome</keyword>
<dbReference type="Proteomes" id="UP000469385">
    <property type="component" value="Unassembled WGS sequence"/>
</dbReference>
<dbReference type="EMBL" id="WSEL01000003">
    <property type="protein sequence ID" value="MVQ29508.1"/>
    <property type="molecule type" value="Genomic_DNA"/>
</dbReference>
<dbReference type="AlphaFoldDB" id="A0A6N8IRN2"/>